<evidence type="ECO:0000256" key="3">
    <source>
        <dbReference type="ARBA" id="ARBA00022763"/>
    </source>
</evidence>
<comment type="cofactor">
    <cofactor evidence="15">
        <name>Fe(2+)</name>
        <dbReference type="ChEBI" id="CHEBI:29033"/>
    </cofactor>
    <text evidence="15">Binds 1 Fe(2+) ion per subunit.</text>
</comment>
<evidence type="ECO:0000256" key="1">
    <source>
        <dbReference type="ARBA" id="ARBA00007879"/>
    </source>
</evidence>
<dbReference type="GO" id="GO:0035513">
    <property type="term" value="P:oxidative RNA demethylation"/>
    <property type="evidence" value="ECO:0007669"/>
    <property type="project" value="TreeGrafter"/>
</dbReference>
<feature type="binding site" evidence="14">
    <location>
        <position position="139"/>
    </location>
    <ligand>
        <name>substrate</name>
    </ligand>
</feature>
<evidence type="ECO:0000256" key="12">
    <source>
        <dbReference type="ARBA" id="ARBA00080712"/>
    </source>
</evidence>
<dbReference type="RefSeq" id="WP_184221428.1">
    <property type="nucleotide sequence ID" value="NZ_JACIIU010000004.1"/>
</dbReference>
<evidence type="ECO:0000256" key="15">
    <source>
        <dbReference type="PIRSR" id="PIRSR604574-2"/>
    </source>
</evidence>
<dbReference type="Gene3D" id="2.60.120.590">
    <property type="entry name" value="Alpha-ketoglutarate-dependent dioxygenase AlkB-like"/>
    <property type="match status" value="1"/>
</dbReference>
<evidence type="ECO:0000256" key="8">
    <source>
        <dbReference type="ARBA" id="ARBA00050106"/>
    </source>
</evidence>
<sequence length="217" mass="24331">MTFDLFANQAPSLPPVEHMAEGAILLRQFASPYEADILTALRQVVDISPFRHLVTPGGYQMSVAMTNCGKAGWVSDRTGYRYDPVDPMTQQPWPAMPQAFLTLAQQAAKQAGYADFKPDVCLMNRYLPASKLSLHQDKDEQDLHHPIVSVSLGLPAVFQFGGLSRQDKITKYPLHHSDVVVWGGASRLYYHGILPLKEGEHPIFRRSRINLTFRKAL</sequence>
<dbReference type="EC" id="1.14.11.33" evidence="10"/>
<name>A0A841M3L5_9HYPH</name>
<keyword evidence="5 17" id="KW-0560">Oxidoreductase</keyword>
<feature type="binding site" evidence="14">
    <location>
        <position position="73"/>
    </location>
    <ligand>
        <name>substrate</name>
    </ligand>
</feature>
<evidence type="ECO:0000256" key="9">
    <source>
        <dbReference type="ARBA" id="ARBA00055649"/>
    </source>
</evidence>
<keyword evidence="7" id="KW-0234">DNA repair</keyword>
<dbReference type="PANTHER" id="PTHR16557">
    <property type="entry name" value="ALKYLATED DNA REPAIR PROTEIN ALKB-RELATED"/>
    <property type="match status" value="1"/>
</dbReference>
<organism evidence="17 18">
    <name type="scientific">Paenochrobactrum gallinarii</name>
    <dbReference type="NCBI Taxonomy" id="643673"/>
    <lineage>
        <taxon>Bacteria</taxon>
        <taxon>Pseudomonadati</taxon>
        <taxon>Pseudomonadota</taxon>
        <taxon>Alphaproteobacteria</taxon>
        <taxon>Hyphomicrobiales</taxon>
        <taxon>Brucellaceae</taxon>
        <taxon>Paenochrobactrum</taxon>
    </lineage>
</organism>
<dbReference type="NCBIfam" id="NF011930">
    <property type="entry name" value="PRK15401.1"/>
    <property type="match status" value="1"/>
</dbReference>
<keyword evidence="17" id="KW-0808">Transferase</keyword>
<feature type="binding site" evidence="14">
    <location>
        <begin position="208"/>
        <end position="214"/>
    </location>
    <ligand>
        <name>2-oxoglutarate</name>
        <dbReference type="ChEBI" id="CHEBI:16810"/>
    </ligand>
</feature>
<feature type="binding site" evidence="15">
    <location>
        <position position="135"/>
    </location>
    <ligand>
        <name>Fe cation</name>
        <dbReference type="ChEBI" id="CHEBI:24875"/>
        <note>catalytic</note>
    </ligand>
</feature>
<protein>
    <recommendedName>
        <fullName evidence="11">Alpha-ketoglutarate-dependent dioxygenase AlkB</fullName>
        <ecNumber evidence="10">1.14.11.33</ecNumber>
    </recommendedName>
    <alternativeName>
        <fullName evidence="12">Alkylated DNA repair protein AlkB</fullName>
    </alternativeName>
    <alternativeName>
        <fullName evidence="13">DNA oxidative demethylase AlkB</fullName>
    </alternativeName>
</protein>
<keyword evidence="2 15" id="KW-0479">Metal-binding</keyword>
<dbReference type="SUPFAM" id="SSF51197">
    <property type="entry name" value="Clavaminate synthase-like"/>
    <property type="match status" value="1"/>
</dbReference>
<dbReference type="GO" id="GO:0035516">
    <property type="term" value="F:broad specificity oxidative DNA demethylase activity"/>
    <property type="evidence" value="ECO:0007669"/>
    <property type="project" value="UniProtKB-EC"/>
</dbReference>
<comment type="similarity">
    <text evidence="1">Belongs to the alkB family.</text>
</comment>
<dbReference type="InterPro" id="IPR005123">
    <property type="entry name" value="Oxoglu/Fe-dep_dioxygenase_dom"/>
</dbReference>
<evidence type="ECO:0000313" key="17">
    <source>
        <dbReference type="EMBL" id="MBB6260738.1"/>
    </source>
</evidence>
<dbReference type="GO" id="GO:0008198">
    <property type="term" value="F:ferrous iron binding"/>
    <property type="evidence" value="ECO:0007669"/>
    <property type="project" value="TreeGrafter"/>
</dbReference>
<feature type="binding site" evidence="14">
    <location>
        <position position="165"/>
    </location>
    <ligand>
        <name>substrate</name>
    </ligand>
</feature>
<feature type="domain" description="Fe2OG dioxygenase" evidence="16">
    <location>
        <begin position="117"/>
        <end position="217"/>
    </location>
</feature>
<dbReference type="GO" id="GO:0005737">
    <property type="term" value="C:cytoplasm"/>
    <property type="evidence" value="ECO:0007669"/>
    <property type="project" value="TreeGrafter"/>
</dbReference>
<keyword evidence="18" id="KW-1185">Reference proteome</keyword>
<keyword evidence="4" id="KW-0223">Dioxygenase</keyword>
<dbReference type="PROSITE" id="PS51471">
    <property type="entry name" value="FE2OG_OXY"/>
    <property type="match status" value="1"/>
</dbReference>
<feature type="binding site" evidence="14">
    <location>
        <begin position="80"/>
        <end position="82"/>
    </location>
    <ligand>
        <name>substrate</name>
    </ligand>
</feature>
<keyword evidence="6 15" id="KW-0408">Iron</keyword>
<evidence type="ECO:0000256" key="10">
    <source>
        <dbReference type="ARBA" id="ARBA00066725"/>
    </source>
</evidence>
<evidence type="ECO:0000256" key="14">
    <source>
        <dbReference type="PIRSR" id="PIRSR604574-1"/>
    </source>
</evidence>
<dbReference type="GO" id="GO:0006281">
    <property type="term" value="P:DNA repair"/>
    <property type="evidence" value="ECO:0007669"/>
    <property type="project" value="UniProtKB-KW"/>
</dbReference>
<dbReference type="GO" id="GO:0008168">
    <property type="term" value="F:methyltransferase activity"/>
    <property type="evidence" value="ECO:0007669"/>
    <property type="project" value="UniProtKB-KW"/>
</dbReference>
<evidence type="ECO:0000256" key="7">
    <source>
        <dbReference type="ARBA" id="ARBA00023204"/>
    </source>
</evidence>
<keyword evidence="3" id="KW-0227">DNA damage</keyword>
<keyword evidence="17" id="KW-0489">Methyltransferase</keyword>
<dbReference type="FunFam" id="2.60.120.590:FF:000005">
    <property type="entry name" value="Alpha-ketoglutarate-dependent dioxygenase AlkB"/>
    <property type="match status" value="1"/>
</dbReference>
<comment type="function">
    <text evidence="9">Dioxygenase that repairs alkylated DNA and RNA containing 3-methylcytosine or 1-methyladenine by oxidative demethylation. Has highest activity towards 3-methylcytosine. Has lower activity towards alkylated DNA containing ethenoadenine, and no detectable activity towards 1-methylguanine or 3-methylthymine. Accepts double-stranded and single-stranded substrates. Requires molecular oxygen, alpha-ketoglutarate and iron. Provides extensive resistance to alkylating agents such as MMS and DMS (SN2 agents), but not to MMNG and MNU (SN1 agents).</text>
</comment>
<accession>A0A841M3L5</accession>
<evidence type="ECO:0000256" key="13">
    <source>
        <dbReference type="ARBA" id="ARBA00082512"/>
    </source>
</evidence>
<dbReference type="AlphaFoldDB" id="A0A841M3L5"/>
<feature type="binding site" evidence="15">
    <location>
        <position position="191"/>
    </location>
    <ligand>
        <name>Fe cation</name>
        <dbReference type="ChEBI" id="CHEBI:24875"/>
        <note>catalytic</note>
    </ligand>
</feature>
<dbReference type="InterPro" id="IPR004574">
    <property type="entry name" value="Alkb"/>
</dbReference>
<dbReference type="GO" id="GO:0035515">
    <property type="term" value="F:oxidative RNA demethylase activity"/>
    <property type="evidence" value="ECO:0007669"/>
    <property type="project" value="TreeGrafter"/>
</dbReference>
<dbReference type="Proteomes" id="UP000555393">
    <property type="component" value="Unassembled WGS sequence"/>
</dbReference>
<proteinExistence type="inferred from homology"/>
<comment type="caution">
    <text evidence="17">The sequence shown here is derived from an EMBL/GenBank/DDBJ whole genome shotgun (WGS) entry which is preliminary data.</text>
</comment>
<evidence type="ECO:0000256" key="5">
    <source>
        <dbReference type="ARBA" id="ARBA00023002"/>
    </source>
</evidence>
<evidence type="ECO:0000256" key="4">
    <source>
        <dbReference type="ARBA" id="ARBA00022964"/>
    </source>
</evidence>
<dbReference type="InterPro" id="IPR027450">
    <property type="entry name" value="AlkB-like"/>
</dbReference>
<feature type="binding site" evidence="14">
    <location>
        <begin position="124"/>
        <end position="126"/>
    </location>
    <ligand>
        <name>2-oxoglutarate</name>
        <dbReference type="ChEBI" id="CHEBI:16810"/>
    </ligand>
</feature>
<evidence type="ECO:0000256" key="6">
    <source>
        <dbReference type="ARBA" id="ARBA00023004"/>
    </source>
</evidence>
<dbReference type="Pfam" id="PF13532">
    <property type="entry name" value="2OG-FeII_Oxy_2"/>
    <property type="match status" value="1"/>
</dbReference>
<dbReference type="EMBL" id="JACIIU010000004">
    <property type="protein sequence ID" value="MBB6260738.1"/>
    <property type="molecule type" value="Genomic_DNA"/>
</dbReference>
<evidence type="ECO:0000256" key="2">
    <source>
        <dbReference type="ARBA" id="ARBA00022723"/>
    </source>
</evidence>
<gene>
    <name evidence="17" type="ORF">FHS77_001279</name>
</gene>
<dbReference type="PANTHER" id="PTHR16557:SF2">
    <property type="entry name" value="NUCLEIC ACID DIOXYGENASE ALKBH1"/>
    <property type="match status" value="1"/>
</dbReference>
<reference evidence="17 18" key="1">
    <citation type="submission" date="2020-08" db="EMBL/GenBank/DDBJ databases">
        <title>Genomic Encyclopedia of Type Strains, Phase IV (KMG-IV): sequencing the most valuable type-strain genomes for metagenomic binning, comparative biology and taxonomic classification.</title>
        <authorList>
            <person name="Goeker M."/>
        </authorList>
    </citation>
    <scope>NUCLEOTIDE SEQUENCE [LARGE SCALE GENOMIC DNA]</scope>
    <source>
        <strain evidence="17 18">DSM 22336</strain>
    </source>
</reference>
<evidence type="ECO:0000313" key="18">
    <source>
        <dbReference type="Proteomes" id="UP000555393"/>
    </source>
</evidence>
<dbReference type="GO" id="GO:0032259">
    <property type="term" value="P:methylation"/>
    <property type="evidence" value="ECO:0007669"/>
    <property type="project" value="UniProtKB-KW"/>
</dbReference>
<dbReference type="InterPro" id="IPR037151">
    <property type="entry name" value="AlkB-like_sf"/>
</dbReference>
<evidence type="ECO:0000259" key="16">
    <source>
        <dbReference type="PROSITE" id="PS51471"/>
    </source>
</evidence>
<feature type="binding site" evidence="15">
    <location>
        <position position="137"/>
    </location>
    <ligand>
        <name>Fe cation</name>
        <dbReference type="ChEBI" id="CHEBI:24875"/>
        <note>catalytic</note>
    </ligand>
</feature>
<evidence type="ECO:0000256" key="11">
    <source>
        <dbReference type="ARBA" id="ARBA00072243"/>
    </source>
</evidence>
<comment type="catalytic activity">
    <reaction evidence="8">
        <text>a methylated nucleobase within DNA + 2-oxoglutarate + O2 = a nucleobase within DNA + formaldehyde + succinate + CO2</text>
        <dbReference type="Rhea" id="RHEA:30299"/>
        <dbReference type="Rhea" id="RHEA-COMP:12192"/>
        <dbReference type="Rhea" id="RHEA-COMP:12193"/>
        <dbReference type="ChEBI" id="CHEBI:15379"/>
        <dbReference type="ChEBI" id="CHEBI:16526"/>
        <dbReference type="ChEBI" id="CHEBI:16810"/>
        <dbReference type="ChEBI" id="CHEBI:16842"/>
        <dbReference type="ChEBI" id="CHEBI:30031"/>
        <dbReference type="ChEBI" id="CHEBI:32875"/>
        <dbReference type="ChEBI" id="CHEBI:64428"/>
        <dbReference type="EC" id="1.14.11.33"/>
    </reaction>
</comment>